<dbReference type="AlphaFoldDB" id="A0A921E5P0"/>
<name>A0A921E5P0_9HYPH</name>
<reference evidence="6" key="1">
    <citation type="journal article" date="2021" name="PeerJ">
        <title>Extensive microbial diversity within the chicken gut microbiome revealed by metagenomics and culture.</title>
        <authorList>
            <person name="Gilroy R."/>
            <person name="Ravi A."/>
            <person name="Getino M."/>
            <person name="Pursley I."/>
            <person name="Horton D.L."/>
            <person name="Alikhan N.F."/>
            <person name="Baker D."/>
            <person name="Gharbi K."/>
            <person name="Hall N."/>
            <person name="Watson M."/>
            <person name="Adriaenssens E.M."/>
            <person name="Foster-Nyarko E."/>
            <person name="Jarju S."/>
            <person name="Secka A."/>
            <person name="Antonio M."/>
            <person name="Oren A."/>
            <person name="Chaudhuri R.R."/>
            <person name="La Ragione R."/>
            <person name="Hildebrand F."/>
            <person name="Pallen M.J."/>
        </authorList>
    </citation>
    <scope>NUCLEOTIDE SEQUENCE</scope>
    <source>
        <strain evidence="6">316</strain>
    </source>
</reference>
<feature type="transmembrane region" description="Helical" evidence="5">
    <location>
        <begin position="50"/>
        <end position="68"/>
    </location>
</feature>
<feature type="transmembrane region" description="Helical" evidence="5">
    <location>
        <begin position="6"/>
        <end position="29"/>
    </location>
</feature>
<reference evidence="6" key="2">
    <citation type="submission" date="2021-09" db="EMBL/GenBank/DDBJ databases">
        <authorList>
            <person name="Gilroy R."/>
        </authorList>
    </citation>
    <scope>NUCLEOTIDE SEQUENCE</scope>
    <source>
        <strain evidence="6">316</strain>
    </source>
</reference>
<evidence type="ECO:0000256" key="1">
    <source>
        <dbReference type="ARBA" id="ARBA00022475"/>
    </source>
</evidence>
<evidence type="ECO:0000256" key="5">
    <source>
        <dbReference type="SAM" id="Phobius"/>
    </source>
</evidence>
<sequence length="69" mass="7677">MTGELDLYGVFVPSLAAWMLIAFALSLPLRRLLAWTGFYRVVWHRPLFDLALYVVLLGAVVSVAVPLTS</sequence>
<proteinExistence type="predicted"/>
<gene>
    <name evidence="6" type="ORF">K8W01_19980</name>
</gene>
<keyword evidence="1" id="KW-1003">Cell membrane</keyword>
<evidence type="ECO:0000313" key="7">
    <source>
        <dbReference type="Proteomes" id="UP000742631"/>
    </source>
</evidence>
<keyword evidence="2 5" id="KW-0812">Transmembrane</keyword>
<comment type="caution">
    <text evidence="6">The sequence shown here is derived from an EMBL/GenBank/DDBJ whole genome shotgun (WGS) entry which is preliminary data.</text>
</comment>
<keyword evidence="4 5" id="KW-0472">Membrane</keyword>
<evidence type="ECO:0000256" key="2">
    <source>
        <dbReference type="ARBA" id="ARBA00022692"/>
    </source>
</evidence>
<dbReference type="InterPro" id="IPR012451">
    <property type="entry name" value="DUF1656"/>
</dbReference>
<accession>A0A921E5P0</accession>
<organism evidence="6 7">
    <name type="scientific">Methylorubrum populi</name>
    <dbReference type="NCBI Taxonomy" id="223967"/>
    <lineage>
        <taxon>Bacteria</taxon>
        <taxon>Pseudomonadati</taxon>
        <taxon>Pseudomonadota</taxon>
        <taxon>Alphaproteobacteria</taxon>
        <taxon>Hyphomicrobiales</taxon>
        <taxon>Methylobacteriaceae</taxon>
        <taxon>Methylorubrum</taxon>
    </lineage>
</organism>
<evidence type="ECO:0000256" key="3">
    <source>
        <dbReference type="ARBA" id="ARBA00022989"/>
    </source>
</evidence>
<keyword evidence="3 5" id="KW-1133">Transmembrane helix</keyword>
<dbReference type="Proteomes" id="UP000742631">
    <property type="component" value="Unassembled WGS sequence"/>
</dbReference>
<dbReference type="EMBL" id="DYYG01000063">
    <property type="protein sequence ID" value="HJE25934.1"/>
    <property type="molecule type" value="Genomic_DNA"/>
</dbReference>
<protein>
    <submittedName>
        <fullName evidence="6">DUF1656 domain-containing protein</fullName>
    </submittedName>
</protein>
<evidence type="ECO:0000313" key="6">
    <source>
        <dbReference type="EMBL" id="HJE25934.1"/>
    </source>
</evidence>
<evidence type="ECO:0000256" key="4">
    <source>
        <dbReference type="ARBA" id="ARBA00023136"/>
    </source>
</evidence>
<dbReference type="Pfam" id="PF07869">
    <property type="entry name" value="DUF1656"/>
    <property type="match status" value="1"/>
</dbReference>